<dbReference type="PANTHER" id="PTHR24341:SF6">
    <property type="entry name" value="HOMEOBOX PROTEIN INVECTED"/>
    <property type="match status" value="1"/>
</dbReference>
<proteinExistence type="predicted"/>
<feature type="compositionally biased region" description="Basic and acidic residues" evidence="3">
    <location>
        <begin position="1"/>
        <end position="11"/>
    </location>
</feature>
<feature type="region of interest" description="Disordered" evidence="3">
    <location>
        <begin position="95"/>
        <end position="144"/>
    </location>
</feature>
<evidence type="ECO:0000256" key="1">
    <source>
        <dbReference type="ARBA" id="ARBA00004123"/>
    </source>
</evidence>
<evidence type="ECO:0000313" key="4">
    <source>
        <dbReference type="EMBL" id="CDW25733.1"/>
    </source>
</evidence>
<feature type="region of interest" description="Disordered" evidence="3">
    <location>
        <begin position="1"/>
        <end position="35"/>
    </location>
</feature>
<dbReference type="AlphaFoldDB" id="A0A0K2TI61"/>
<organism evidence="4">
    <name type="scientific">Lepeophtheirus salmonis</name>
    <name type="common">Salmon louse</name>
    <name type="synonym">Caligus salmonis</name>
    <dbReference type="NCBI Taxonomy" id="72036"/>
    <lineage>
        <taxon>Eukaryota</taxon>
        <taxon>Metazoa</taxon>
        <taxon>Ecdysozoa</taxon>
        <taxon>Arthropoda</taxon>
        <taxon>Crustacea</taxon>
        <taxon>Multicrustacea</taxon>
        <taxon>Hexanauplia</taxon>
        <taxon>Copepoda</taxon>
        <taxon>Siphonostomatoida</taxon>
        <taxon>Caligidae</taxon>
        <taxon>Lepeophtheirus</taxon>
    </lineage>
</organism>
<name>A0A0K2TI61_LEPSM</name>
<dbReference type="OrthoDB" id="6159439at2759"/>
<keyword evidence="2" id="KW-0539">Nucleus</keyword>
<feature type="region of interest" description="Disordered" evidence="3">
    <location>
        <begin position="160"/>
        <end position="200"/>
    </location>
</feature>
<sequence length="280" mass="29947">MEEESLIKTEPLDPESPRAYTGPPGGAGTSPYLISDILSSHHHAPTSTTRSPPNMSMLGSASLFQPFLQHLAVVATARALPFSIDNILNPNFGGISSGGSSPPPLPPPSIKNERPVDLSGNPSRDSFSTPSSPGGDVVSSSPSKTLIYSTNNNNFVKAKEPALSSTTSPLSSNENPPSSAGDESPKKDDSDVPPGMVRGPNGQLWPAWVFCTRYSDRPSSGKNPPRRDSLLKTSSILLIFFRASITQNEERRGRREWGRRTQCASTCPSLQCRETSSNSL</sequence>
<accession>A0A0K2TI61</accession>
<dbReference type="GO" id="GO:0000978">
    <property type="term" value="F:RNA polymerase II cis-regulatory region sequence-specific DNA binding"/>
    <property type="evidence" value="ECO:0007669"/>
    <property type="project" value="TreeGrafter"/>
</dbReference>
<protein>
    <submittedName>
        <fullName evidence="4">Putative LOC100743977 [Bombus impatiens]</fullName>
    </submittedName>
</protein>
<feature type="compositionally biased region" description="Low complexity" evidence="3">
    <location>
        <begin position="161"/>
        <end position="180"/>
    </location>
</feature>
<evidence type="ECO:0000256" key="3">
    <source>
        <dbReference type="SAM" id="MobiDB-lite"/>
    </source>
</evidence>
<dbReference type="InterPro" id="IPR050720">
    <property type="entry name" value="Engrailed_Homeobox_TFs"/>
</dbReference>
<dbReference type="GO" id="GO:0030182">
    <property type="term" value="P:neuron differentiation"/>
    <property type="evidence" value="ECO:0007669"/>
    <property type="project" value="TreeGrafter"/>
</dbReference>
<dbReference type="GO" id="GO:0000981">
    <property type="term" value="F:DNA-binding transcription factor activity, RNA polymerase II-specific"/>
    <property type="evidence" value="ECO:0007669"/>
    <property type="project" value="TreeGrafter"/>
</dbReference>
<dbReference type="EMBL" id="HACA01008372">
    <property type="protein sequence ID" value="CDW25733.1"/>
    <property type="molecule type" value="Transcribed_RNA"/>
</dbReference>
<reference evidence="4" key="1">
    <citation type="submission" date="2014-05" db="EMBL/GenBank/DDBJ databases">
        <authorList>
            <person name="Chronopoulou M."/>
        </authorList>
    </citation>
    <scope>NUCLEOTIDE SEQUENCE</scope>
    <source>
        <tissue evidence="4">Whole organism</tissue>
    </source>
</reference>
<evidence type="ECO:0000256" key="2">
    <source>
        <dbReference type="ARBA" id="ARBA00023242"/>
    </source>
</evidence>
<feature type="compositionally biased region" description="Low complexity" evidence="3">
    <location>
        <begin position="128"/>
        <end position="143"/>
    </location>
</feature>
<comment type="subcellular location">
    <subcellularLocation>
        <location evidence="1">Nucleus</location>
    </subcellularLocation>
</comment>
<dbReference type="GO" id="GO:0005634">
    <property type="term" value="C:nucleus"/>
    <property type="evidence" value="ECO:0007669"/>
    <property type="project" value="UniProtKB-SubCell"/>
</dbReference>
<dbReference type="PANTHER" id="PTHR24341">
    <property type="entry name" value="HOMEOBOX PROTEIN ENGRAILED"/>
    <property type="match status" value="1"/>
</dbReference>